<dbReference type="CDD" id="cd14796">
    <property type="entry name" value="RNAse_HIII_N"/>
    <property type="match status" value="1"/>
</dbReference>
<comment type="cofactor">
    <cofactor evidence="14 15">
        <name>Mn(2+)</name>
        <dbReference type="ChEBI" id="CHEBI:29035"/>
    </cofactor>
    <cofactor evidence="14 15">
        <name>Mg(2+)</name>
        <dbReference type="ChEBI" id="CHEBI:18420"/>
    </cofactor>
    <text evidence="14 15">Manganese or magnesium. Binds 1 divalent metal ion per monomer in the absence of substrate. May bind a second metal ion after substrate binding.</text>
</comment>
<sequence length="313" mass="34979">MSTIVLQITKKDLPKLKDYYVDYITKVPANSLFLAKYNNVTITAYHSGKVMFQGQQAVTESNRWQKIATNTKGSSRDQGSVNEHDYMPPESLFRSAHIGTDEAGTGDYFGPITVSAVYVPEEKTGLLKSLGITDSKTLTDDRIRVLAKEIVKEKIPYTLMTLHNDKYNQLQKKGWNQGKMKAMLHQHAIQKLLKKLEADPGAGILIDQFCQPSSYIKHIKQEGIQLEKQTYFMTKAESYSTAVAAASIIARAKFVKEMEKLSSQAGITIPKGASSKVDETAAYLIKKHGLEHLSDLAKMHFANTEKALKFAKK</sequence>
<keyword evidence="12 14" id="KW-0378">Hydrolase</keyword>
<dbReference type="Pfam" id="PF11858">
    <property type="entry name" value="DUF3378"/>
    <property type="match status" value="1"/>
</dbReference>
<dbReference type="InterPro" id="IPR001352">
    <property type="entry name" value="RNase_HII/HIII"/>
</dbReference>
<gene>
    <name evidence="14 17" type="primary">rnhC</name>
    <name evidence="17" type="ORF">MUN88_14060</name>
</gene>
<evidence type="ECO:0000256" key="1">
    <source>
        <dbReference type="ARBA" id="ARBA00000077"/>
    </source>
</evidence>
<keyword evidence="13 14" id="KW-0460">Magnesium</keyword>
<evidence type="ECO:0000256" key="8">
    <source>
        <dbReference type="ARBA" id="ARBA00022490"/>
    </source>
</evidence>
<dbReference type="SUPFAM" id="SSF53098">
    <property type="entry name" value="Ribonuclease H-like"/>
    <property type="match status" value="1"/>
</dbReference>
<evidence type="ECO:0000256" key="13">
    <source>
        <dbReference type="ARBA" id="ARBA00022842"/>
    </source>
</evidence>
<keyword evidence="11 14" id="KW-0255">Endonuclease</keyword>
<proteinExistence type="inferred from homology"/>
<evidence type="ECO:0000313" key="18">
    <source>
        <dbReference type="Proteomes" id="UP000831782"/>
    </source>
</evidence>
<dbReference type="InterPro" id="IPR004641">
    <property type="entry name" value="RNase_HIII"/>
</dbReference>
<comment type="similarity">
    <text evidence="5 14">Belongs to the RNase HII family. RnhC subfamily.</text>
</comment>
<dbReference type="HAMAP" id="MF_00053">
    <property type="entry name" value="RNase_HIII"/>
    <property type="match status" value="1"/>
</dbReference>
<comment type="function">
    <text evidence="3 14">Endonuclease that specifically degrades the RNA of RNA-DNA hybrids.</text>
</comment>
<evidence type="ECO:0000256" key="15">
    <source>
        <dbReference type="PROSITE-ProRule" id="PRU01319"/>
    </source>
</evidence>
<keyword evidence="18" id="KW-1185">Reference proteome</keyword>
<organism evidence="17 18">
    <name type="scientific">Gracilibacillus caseinilyticus</name>
    <dbReference type="NCBI Taxonomy" id="2932256"/>
    <lineage>
        <taxon>Bacteria</taxon>
        <taxon>Bacillati</taxon>
        <taxon>Bacillota</taxon>
        <taxon>Bacilli</taxon>
        <taxon>Bacillales</taxon>
        <taxon>Bacillaceae</taxon>
        <taxon>Gracilibacillus</taxon>
    </lineage>
</organism>
<dbReference type="CDD" id="cd06590">
    <property type="entry name" value="RNase_HII_bacteria_HIII_like"/>
    <property type="match status" value="1"/>
</dbReference>
<evidence type="ECO:0000256" key="5">
    <source>
        <dbReference type="ARBA" id="ARBA00008378"/>
    </source>
</evidence>
<accession>A0ABY4ETI2</accession>
<evidence type="ECO:0000256" key="9">
    <source>
        <dbReference type="ARBA" id="ARBA00022722"/>
    </source>
</evidence>
<keyword evidence="10 14" id="KW-0479">Metal-binding</keyword>
<reference evidence="17 18" key="1">
    <citation type="submission" date="2022-04" db="EMBL/GenBank/DDBJ databases">
        <title>Gracilibacillus sp. isolated from saltern.</title>
        <authorList>
            <person name="Won M."/>
            <person name="Lee C.-M."/>
            <person name="Woen H.-Y."/>
            <person name="Kwon S.-W."/>
        </authorList>
    </citation>
    <scope>NUCLEOTIDE SEQUENCE [LARGE SCALE GENOMIC DNA]</scope>
    <source>
        <strain evidence="17 18">SSWR10-1</strain>
    </source>
</reference>
<evidence type="ECO:0000256" key="2">
    <source>
        <dbReference type="ARBA" id="ARBA00001946"/>
    </source>
</evidence>
<dbReference type="PANTHER" id="PTHR10954">
    <property type="entry name" value="RIBONUCLEASE H2 SUBUNIT A"/>
    <property type="match status" value="1"/>
</dbReference>
<feature type="domain" description="RNase H type-2" evidence="16">
    <location>
        <begin position="95"/>
        <end position="313"/>
    </location>
</feature>
<dbReference type="InterPro" id="IPR012295">
    <property type="entry name" value="TBP_dom_sf"/>
</dbReference>
<dbReference type="PIRSF" id="PIRSF037748">
    <property type="entry name" value="RnhC"/>
    <property type="match status" value="1"/>
</dbReference>
<comment type="subcellular location">
    <subcellularLocation>
        <location evidence="4 14">Cytoplasm</location>
    </subcellularLocation>
</comment>
<dbReference type="Proteomes" id="UP000831782">
    <property type="component" value="Chromosome"/>
</dbReference>
<dbReference type="PANTHER" id="PTHR10954:SF23">
    <property type="entry name" value="RIBONUCLEASE"/>
    <property type="match status" value="1"/>
</dbReference>
<evidence type="ECO:0000256" key="7">
    <source>
        <dbReference type="ARBA" id="ARBA00021407"/>
    </source>
</evidence>
<dbReference type="NCBIfam" id="TIGR00716">
    <property type="entry name" value="rnhC"/>
    <property type="match status" value="1"/>
</dbReference>
<keyword evidence="9 14" id="KW-0540">Nuclease</keyword>
<feature type="binding site" evidence="14 15">
    <location>
        <position position="102"/>
    </location>
    <ligand>
        <name>a divalent metal cation</name>
        <dbReference type="ChEBI" id="CHEBI:60240"/>
    </ligand>
</feature>
<evidence type="ECO:0000256" key="11">
    <source>
        <dbReference type="ARBA" id="ARBA00022759"/>
    </source>
</evidence>
<name>A0ABY4ETI2_9BACI</name>
<feature type="binding site" evidence="14 15">
    <location>
        <position position="207"/>
    </location>
    <ligand>
        <name>a divalent metal cation</name>
        <dbReference type="ChEBI" id="CHEBI:60240"/>
    </ligand>
</feature>
<dbReference type="InterPro" id="IPR036397">
    <property type="entry name" value="RNaseH_sf"/>
</dbReference>
<evidence type="ECO:0000256" key="3">
    <source>
        <dbReference type="ARBA" id="ARBA00004065"/>
    </source>
</evidence>
<evidence type="ECO:0000256" key="14">
    <source>
        <dbReference type="HAMAP-Rule" id="MF_00053"/>
    </source>
</evidence>
<keyword evidence="8 14" id="KW-0963">Cytoplasm</keyword>
<evidence type="ECO:0000313" key="17">
    <source>
        <dbReference type="EMBL" id="UOQ47193.1"/>
    </source>
</evidence>
<evidence type="ECO:0000256" key="6">
    <source>
        <dbReference type="ARBA" id="ARBA00012180"/>
    </source>
</evidence>
<feature type="binding site" evidence="14 15">
    <location>
        <position position="101"/>
    </location>
    <ligand>
        <name>a divalent metal cation</name>
        <dbReference type="ChEBI" id="CHEBI:60240"/>
    </ligand>
</feature>
<dbReference type="PROSITE" id="PS51975">
    <property type="entry name" value="RNASE_H_2"/>
    <property type="match status" value="1"/>
</dbReference>
<evidence type="ECO:0000256" key="10">
    <source>
        <dbReference type="ARBA" id="ARBA00022723"/>
    </source>
</evidence>
<dbReference type="EMBL" id="CP095072">
    <property type="protein sequence ID" value="UOQ47193.1"/>
    <property type="molecule type" value="Genomic_DNA"/>
</dbReference>
<dbReference type="InterPro" id="IPR012337">
    <property type="entry name" value="RNaseH-like_sf"/>
</dbReference>
<comment type="catalytic activity">
    <reaction evidence="1 14 15">
        <text>Endonucleolytic cleavage to 5'-phosphomonoester.</text>
        <dbReference type="EC" id="3.1.26.4"/>
    </reaction>
</comment>
<dbReference type="InterPro" id="IPR024567">
    <property type="entry name" value="RNase_HII/HIII_dom"/>
</dbReference>
<dbReference type="Gene3D" id="3.30.310.10">
    <property type="entry name" value="TATA-Binding Protein"/>
    <property type="match status" value="1"/>
</dbReference>
<dbReference type="Pfam" id="PF01351">
    <property type="entry name" value="RNase_HII"/>
    <property type="match status" value="1"/>
</dbReference>
<dbReference type="Gene3D" id="3.30.420.10">
    <property type="entry name" value="Ribonuclease H-like superfamily/Ribonuclease H"/>
    <property type="match status" value="1"/>
</dbReference>
<evidence type="ECO:0000256" key="4">
    <source>
        <dbReference type="ARBA" id="ARBA00004496"/>
    </source>
</evidence>
<evidence type="ECO:0000259" key="16">
    <source>
        <dbReference type="PROSITE" id="PS51975"/>
    </source>
</evidence>
<comment type="cofactor">
    <cofactor evidence="2">
        <name>Mg(2+)</name>
        <dbReference type="ChEBI" id="CHEBI:18420"/>
    </cofactor>
</comment>
<protein>
    <recommendedName>
        <fullName evidence="7 14">Ribonuclease HIII</fullName>
        <shortName evidence="14">RNase HIII</shortName>
        <ecNumber evidence="6 14">3.1.26.4</ecNumber>
    </recommendedName>
</protein>
<evidence type="ECO:0000256" key="12">
    <source>
        <dbReference type="ARBA" id="ARBA00022801"/>
    </source>
</evidence>
<dbReference type="EC" id="3.1.26.4" evidence="6 14"/>
<dbReference type="InterPro" id="IPR024568">
    <property type="entry name" value="RNase_HIII_N"/>
</dbReference>